<comment type="subcellular location">
    <subcellularLocation>
        <location evidence="1">Nucleus</location>
    </subcellularLocation>
</comment>
<evidence type="ECO:0000259" key="9">
    <source>
        <dbReference type="PROSITE" id="PS52002"/>
    </source>
</evidence>
<evidence type="ECO:0000256" key="8">
    <source>
        <dbReference type="ARBA" id="ARBA00023274"/>
    </source>
</evidence>
<keyword evidence="6" id="KW-0508">mRNA splicing</keyword>
<dbReference type="GO" id="GO:0005688">
    <property type="term" value="C:U6 snRNP"/>
    <property type="evidence" value="ECO:0007669"/>
    <property type="project" value="TreeGrafter"/>
</dbReference>
<keyword evidence="3" id="KW-0507">mRNA processing</keyword>
<evidence type="ECO:0000256" key="3">
    <source>
        <dbReference type="ARBA" id="ARBA00022664"/>
    </source>
</evidence>
<dbReference type="Proteomes" id="UP001055439">
    <property type="component" value="Chromosome 8"/>
</dbReference>
<dbReference type="InterPro" id="IPR001163">
    <property type="entry name" value="Sm_dom_euk/arc"/>
</dbReference>
<dbReference type="GO" id="GO:0046540">
    <property type="term" value="C:U4/U6 x U5 tri-snRNP complex"/>
    <property type="evidence" value="ECO:0007669"/>
    <property type="project" value="TreeGrafter"/>
</dbReference>
<evidence type="ECO:0000256" key="5">
    <source>
        <dbReference type="ARBA" id="ARBA00022884"/>
    </source>
</evidence>
<accession>A0A9E7GYD7</accession>
<dbReference type="PROSITE" id="PS52002">
    <property type="entry name" value="SM"/>
    <property type="match status" value="1"/>
</dbReference>
<sequence length="336" mass="38328">MLFFSYFKELVGKEVTVELKNDLAIRGTLHSVDQYLNIKLENIRVVDQDKYPHMLSVRNCFIRGSVVRYVQLPPDGVDIDILHDATRREARGDADYPDCGFPVCCTVGVGLKDGAILFNYYGKLFGSNHPRCKWAMVMDGPDVGIVRLQIEGNMKRILTGNSRYLKKAFGRREGIAEEESSVVLNGDASGVVAALSPPMADLSCQGSRTFSFRKREKKTPSKNQSNPLFRRETCWSLRSYDPGKSCSVDEKRWRQGERRINHGKLESRWLLEVNRKTMRLLMQKKERKQSLFDGASALMVVLSPLVRSLRRLISVQILGKFLRVLTRTTYPVTLFK</sequence>
<evidence type="ECO:0000256" key="4">
    <source>
        <dbReference type="ARBA" id="ARBA00022728"/>
    </source>
</evidence>
<feature type="domain" description="Sm" evidence="9">
    <location>
        <begin position="2"/>
        <end position="76"/>
    </location>
</feature>
<evidence type="ECO:0000256" key="1">
    <source>
        <dbReference type="ARBA" id="ARBA00004123"/>
    </source>
</evidence>
<dbReference type="GO" id="GO:0000932">
    <property type="term" value="C:P-body"/>
    <property type="evidence" value="ECO:0007669"/>
    <property type="project" value="TreeGrafter"/>
</dbReference>
<dbReference type="GO" id="GO:1990726">
    <property type="term" value="C:Lsm1-7-Pat1 complex"/>
    <property type="evidence" value="ECO:0007669"/>
    <property type="project" value="TreeGrafter"/>
</dbReference>
<dbReference type="Gene3D" id="2.30.30.100">
    <property type="match status" value="1"/>
</dbReference>
<evidence type="ECO:0000256" key="7">
    <source>
        <dbReference type="ARBA" id="ARBA00023242"/>
    </source>
</evidence>
<dbReference type="GO" id="GO:0003723">
    <property type="term" value="F:RNA binding"/>
    <property type="evidence" value="ECO:0007669"/>
    <property type="project" value="UniProtKB-KW"/>
</dbReference>
<dbReference type="EMBL" id="CP097510">
    <property type="protein sequence ID" value="URE24041.1"/>
    <property type="molecule type" value="Genomic_DNA"/>
</dbReference>
<name>A0A9E7GYD7_9LILI</name>
<dbReference type="PANTHER" id="PTHR13829:SF2">
    <property type="entry name" value="U6 SNRNA-ASSOCIATED SM-LIKE PROTEIN LSM2"/>
    <property type="match status" value="1"/>
</dbReference>
<keyword evidence="4" id="KW-0747">Spliceosome</keyword>
<dbReference type="SUPFAM" id="SSF50182">
    <property type="entry name" value="Sm-like ribonucleoproteins"/>
    <property type="match status" value="1"/>
</dbReference>
<keyword evidence="5" id="KW-0694">RNA-binding</keyword>
<dbReference type="SMART" id="SM00651">
    <property type="entry name" value="Sm"/>
    <property type="match status" value="1"/>
</dbReference>
<dbReference type="InterPro" id="IPR047575">
    <property type="entry name" value="Sm"/>
</dbReference>
<comment type="similarity">
    <text evidence="2">Belongs to the snRNP Sm proteins family.</text>
</comment>
<proteinExistence type="inferred from homology"/>
<reference evidence="10" key="1">
    <citation type="submission" date="2022-05" db="EMBL/GenBank/DDBJ databases">
        <title>The Musa troglodytarum L. genome provides insights into the mechanism of non-climacteric behaviour and enrichment of carotenoids.</title>
        <authorList>
            <person name="Wang J."/>
        </authorList>
    </citation>
    <scope>NUCLEOTIDE SEQUENCE</scope>
    <source>
        <tissue evidence="10">Leaf</tissue>
    </source>
</reference>
<dbReference type="GO" id="GO:0000398">
    <property type="term" value="P:mRNA splicing, via spliceosome"/>
    <property type="evidence" value="ECO:0007669"/>
    <property type="project" value="TreeGrafter"/>
</dbReference>
<gene>
    <name evidence="10" type="ORF">MUK42_34921</name>
</gene>
<evidence type="ECO:0000313" key="10">
    <source>
        <dbReference type="EMBL" id="URE24041.1"/>
    </source>
</evidence>
<dbReference type="CDD" id="cd01725">
    <property type="entry name" value="LSm2"/>
    <property type="match status" value="1"/>
</dbReference>
<dbReference type="InterPro" id="IPR010920">
    <property type="entry name" value="LSM_dom_sf"/>
</dbReference>
<dbReference type="InterPro" id="IPR016654">
    <property type="entry name" value="U6_snRNA_Lsm2"/>
</dbReference>
<evidence type="ECO:0000313" key="11">
    <source>
        <dbReference type="Proteomes" id="UP001055439"/>
    </source>
</evidence>
<evidence type="ECO:0000256" key="2">
    <source>
        <dbReference type="ARBA" id="ARBA00006850"/>
    </source>
</evidence>
<organism evidence="10 11">
    <name type="scientific">Musa troglodytarum</name>
    <name type="common">fe'i banana</name>
    <dbReference type="NCBI Taxonomy" id="320322"/>
    <lineage>
        <taxon>Eukaryota</taxon>
        <taxon>Viridiplantae</taxon>
        <taxon>Streptophyta</taxon>
        <taxon>Embryophyta</taxon>
        <taxon>Tracheophyta</taxon>
        <taxon>Spermatophyta</taxon>
        <taxon>Magnoliopsida</taxon>
        <taxon>Liliopsida</taxon>
        <taxon>Zingiberales</taxon>
        <taxon>Musaceae</taxon>
        <taxon>Musa</taxon>
    </lineage>
</organism>
<dbReference type="Pfam" id="PF01423">
    <property type="entry name" value="LSM"/>
    <property type="match status" value="1"/>
</dbReference>
<protein>
    <submittedName>
        <fullName evidence="10">Sm</fullName>
    </submittedName>
</protein>
<dbReference type="GO" id="GO:0071013">
    <property type="term" value="C:catalytic step 2 spliceosome"/>
    <property type="evidence" value="ECO:0007669"/>
    <property type="project" value="TreeGrafter"/>
</dbReference>
<dbReference type="GO" id="GO:0071011">
    <property type="term" value="C:precatalytic spliceosome"/>
    <property type="evidence" value="ECO:0007669"/>
    <property type="project" value="TreeGrafter"/>
</dbReference>
<dbReference type="OrthoDB" id="10256176at2759"/>
<keyword evidence="8" id="KW-0687">Ribonucleoprotein</keyword>
<dbReference type="FunFam" id="2.30.30.100:FF:000009">
    <property type="entry name" value="U6 snRNA-associated Sm-like protein LSm2"/>
    <property type="match status" value="1"/>
</dbReference>
<evidence type="ECO:0000256" key="6">
    <source>
        <dbReference type="ARBA" id="ARBA00023187"/>
    </source>
</evidence>
<dbReference type="AlphaFoldDB" id="A0A9E7GYD7"/>
<dbReference type="PANTHER" id="PTHR13829">
    <property type="entry name" value="SNRNP CORE PROTEIN FAMILY MEMBER"/>
    <property type="match status" value="1"/>
</dbReference>
<keyword evidence="11" id="KW-1185">Reference proteome</keyword>
<keyword evidence="7" id="KW-0539">Nucleus</keyword>